<protein>
    <submittedName>
        <fullName evidence="2">Uncharacterized protein</fullName>
    </submittedName>
</protein>
<name>A0A1F8DUZ4_9BACT</name>
<feature type="region of interest" description="Disordered" evidence="1">
    <location>
        <begin position="1"/>
        <end position="25"/>
    </location>
</feature>
<dbReference type="AlphaFoldDB" id="A0A1F8DUZ4"/>
<sequence length="65" mass="7265">MDSRLRGNDKEGACHPREGGDPLFRGDRTLREVYDAREKHRNDNGGIPASAGMTHKEAEVIMQKS</sequence>
<proteinExistence type="predicted"/>
<gene>
    <name evidence="2" type="ORF">A2372_00100</name>
</gene>
<reference evidence="2 3" key="1">
    <citation type="journal article" date="2016" name="Nat. Commun.">
        <title>Thousands of microbial genomes shed light on interconnected biogeochemical processes in an aquifer system.</title>
        <authorList>
            <person name="Anantharaman K."/>
            <person name="Brown C.T."/>
            <person name="Hug L.A."/>
            <person name="Sharon I."/>
            <person name="Castelle C.J."/>
            <person name="Probst A.J."/>
            <person name="Thomas B.C."/>
            <person name="Singh A."/>
            <person name="Wilkins M.J."/>
            <person name="Karaoz U."/>
            <person name="Brodie E.L."/>
            <person name="Williams K.H."/>
            <person name="Hubbard S.S."/>
            <person name="Banfield J.F."/>
        </authorList>
    </citation>
    <scope>NUCLEOTIDE SEQUENCE [LARGE SCALE GENOMIC DNA]</scope>
</reference>
<dbReference type="STRING" id="1802559.A2372_00100"/>
<evidence type="ECO:0000313" key="3">
    <source>
        <dbReference type="Proteomes" id="UP000176422"/>
    </source>
</evidence>
<feature type="region of interest" description="Disordered" evidence="1">
    <location>
        <begin position="38"/>
        <end position="65"/>
    </location>
</feature>
<comment type="caution">
    <text evidence="2">The sequence shown here is derived from an EMBL/GenBank/DDBJ whole genome shotgun (WGS) entry which is preliminary data.</text>
</comment>
<accession>A0A1F8DUZ4</accession>
<dbReference type="Proteomes" id="UP000176422">
    <property type="component" value="Unassembled WGS sequence"/>
</dbReference>
<dbReference type="EMBL" id="MGIT01000006">
    <property type="protein sequence ID" value="OGM92440.1"/>
    <property type="molecule type" value="Genomic_DNA"/>
</dbReference>
<evidence type="ECO:0000256" key="1">
    <source>
        <dbReference type="SAM" id="MobiDB-lite"/>
    </source>
</evidence>
<organism evidence="2 3">
    <name type="scientific">Candidatus Wolfebacteria bacterium RIFOXYB1_FULL_54_12</name>
    <dbReference type="NCBI Taxonomy" id="1802559"/>
    <lineage>
        <taxon>Bacteria</taxon>
        <taxon>Candidatus Wolfeibacteriota</taxon>
    </lineage>
</organism>
<evidence type="ECO:0000313" key="2">
    <source>
        <dbReference type="EMBL" id="OGM92440.1"/>
    </source>
</evidence>